<gene>
    <name evidence="8" type="ORF">H9816_02190</name>
</gene>
<feature type="transmembrane region" description="Helical" evidence="7">
    <location>
        <begin position="387"/>
        <end position="405"/>
    </location>
</feature>
<evidence type="ECO:0000313" key="9">
    <source>
        <dbReference type="Proteomes" id="UP000824014"/>
    </source>
</evidence>
<evidence type="ECO:0000256" key="6">
    <source>
        <dbReference type="ARBA" id="ARBA00023136"/>
    </source>
</evidence>
<comment type="caution">
    <text evidence="8">The sequence shown here is derived from an EMBL/GenBank/DDBJ whole genome shotgun (WGS) entry which is preliminary data.</text>
</comment>
<feature type="transmembrane region" description="Helical" evidence="7">
    <location>
        <begin position="43"/>
        <end position="67"/>
    </location>
</feature>
<comment type="similarity">
    <text evidence="2">Belongs to the polysaccharide synthase family.</text>
</comment>
<evidence type="ECO:0000256" key="7">
    <source>
        <dbReference type="SAM" id="Phobius"/>
    </source>
</evidence>
<feature type="transmembrane region" description="Helical" evidence="7">
    <location>
        <begin position="12"/>
        <end position="37"/>
    </location>
</feature>
<dbReference type="Proteomes" id="UP000824014">
    <property type="component" value="Unassembled WGS sequence"/>
</dbReference>
<proteinExistence type="inferred from homology"/>
<keyword evidence="4 7" id="KW-0812">Transmembrane</keyword>
<accession>A0A9D2IKR1</accession>
<name>A0A9D2IKR1_9BACT</name>
<dbReference type="PANTHER" id="PTHR30250">
    <property type="entry name" value="PST FAMILY PREDICTED COLANIC ACID TRANSPORTER"/>
    <property type="match status" value="1"/>
</dbReference>
<feature type="transmembrane region" description="Helical" evidence="7">
    <location>
        <begin position="441"/>
        <end position="463"/>
    </location>
</feature>
<dbReference type="CDD" id="cd13127">
    <property type="entry name" value="MATE_tuaB_like"/>
    <property type="match status" value="1"/>
</dbReference>
<evidence type="ECO:0000256" key="4">
    <source>
        <dbReference type="ARBA" id="ARBA00022692"/>
    </source>
</evidence>
<evidence type="ECO:0000256" key="5">
    <source>
        <dbReference type="ARBA" id="ARBA00022989"/>
    </source>
</evidence>
<evidence type="ECO:0000256" key="1">
    <source>
        <dbReference type="ARBA" id="ARBA00004651"/>
    </source>
</evidence>
<dbReference type="AlphaFoldDB" id="A0A9D2IKR1"/>
<feature type="transmembrane region" description="Helical" evidence="7">
    <location>
        <begin position="79"/>
        <end position="98"/>
    </location>
</feature>
<dbReference type="Pfam" id="PF13440">
    <property type="entry name" value="Polysacc_synt_3"/>
    <property type="match status" value="1"/>
</dbReference>
<dbReference type="InterPro" id="IPR050833">
    <property type="entry name" value="Poly_Biosynth_Transport"/>
</dbReference>
<dbReference type="EMBL" id="DXCC01000005">
    <property type="protein sequence ID" value="HIZ14713.1"/>
    <property type="molecule type" value="Genomic_DNA"/>
</dbReference>
<feature type="transmembrane region" description="Helical" evidence="7">
    <location>
        <begin position="363"/>
        <end position="381"/>
    </location>
</feature>
<feature type="transmembrane region" description="Helical" evidence="7">
    <location>
        <begin position="287"/>
        <end position="310"/>
    </location>
</feature>
<dbReference type="PANTHER" id="PTHR30250:SF10">
    <property type="entry name" value="LIPOPOLYSACCHARIDE BIOSYNTHESIS PROTEIN WZXC"/>
    <property type="match status" value="1"/>
</dbReference>
<evidence type="ECO:0000256" key="2">
    <source>
        <dbReference type="ARBA" id="ARBA00007430"/>
    </source>
</evidence>
<protein>
    <submittedName>
        <fullName evidence="8">Lipopolysaccharide biosynthesis protein</fullName>
    </submittedName>
</protein>
<reference evidence="8" key="2">
    <citation type="submission" date="2021-04" db="EMBL/GenBank/DDBJ databases">
        <authorList>
            <person name="Gilroy R."/>
        </authorList>
    </citation>
    <scope>NUCLEOTIDE SEQUENCE</scope>
    <source>
        <strain evidence="8">ChiHjej11B10-19426</strain>
    </source>
</reference>
<evidence type="ECO:0000313" key="8">
    <source>
        <dbReference type="EMBL" id="HIZ14713.1"/>
    </source>
</evidence>
<feature type="transmembrane region" description="Helical" evidence="7">
    <location>
        <begin position="149"/>
        <end position="173"/>
    </location>
</feature>
<comment type="subcellular location">
    <subcellularLocation>
        <location evidence="1">Cell membrane</location>
        <topology evidence="1">Multi-pass membrane protein</topology>
    </subcellularLocation>
</comment>
<keyword evidence="6 7" id="KW-0472">Membrane</keyword>
<sequence length="485" mass="54225">MELKKHVVKGMAWTFFEKVGTTVIQMLVGLVLMSFLYPDDYGTVQILVVFTSVCAVFVDSGFSAALIRRREVAQQEYSAVFFFNVLTAVGMYLLLLAITPTLARYYHAPVMLQLAPVLFLLVPVNSLANIQNTLLIRNFGFKTISQYTLWGTVVGGAAAVAMAVAGCGVWSLLGQRLVTPAVKSFLMWFRSDWRPSGRVSLRPLRPMLGYSSRLLLSDITNTIYANISELFIGRMYTKEALGYYNRAKQYKDMPVSAVITSVQNVTFPALSQLQDNPEKMRLSAHQVVVVMNFLIFPVMFGLIGIVYDFIDVFLPERWLPIVPYFRILCLSGLFAPLSVVSYNILKIKSDGKLIFRLEMVKKLLATVVLAVTIPISVKAIAWGQTVIYLSDALLNLLGAGRYLHWTVWQRARATSPYLALSVLMLAAVWGVRTLLLGHVALWVVLIAEIVAGGAVYVGLAMLFRPEGWREVRLILAQGLAERFRR</sequence>
<evidence type="ECO:0000256" key="3">
    <source>
        <dbReference type="ARBA" id="ARBA00022475"/>
    </source>
</evidence>
<keyword evidence="3" id="KW-1003">Cell membrane</keyword>
<reference evidence="8" key="1">
    <citation type="journal article" date="2021" name="PeerJ">
        <title>Extensive microbial diversity within the chicken gut microbiome revealed by metagenomics and culture.</title>
        <authorList>
            <person name="Gilroy R."/>
            <person name="Ravi A."/>
            <person name="Getino M."/>
            <person name="Pursley I."/>
            <person name="Horton D.L."/>
            <person name="Alikhan N.F."/>
            <person name="Baker D."/>
            <person name="Gharbi K."/>
            <person name="Hall N."/>
            <person name="Watson M."/>
            <person name="Adriaenssens E.M."/>
            <person name="Foster-Nyarko E."/>
            <person name="Jarju S."/>
            <person name="Secka A."/>
            <person name="Antonio M."/>
            <person name="Oren A."/>
            <person name="Chaudhuri R.R."/>
            <person name="La Ragione R."/>
            <person name="Hildebrand F."/>
            <person name="Pallen M.J."/>
        </authorList>
    </citation>
    <scope>NUCLEOTIDE SEQUENCE</scope>
    <source>
        <strain evidence="8">ChiHjej11B10-19426</strain>
    </source>
</reference>
<dbReference type="GO" id="GO:0005886">
    <property type="term" value="C:plasma membrane"/>
    <property type="evidence" value="ECO:0007669"/>
    <property type="project" value="UniProtKB-SubCell"/>
</dbReference>
<keyword evidence="5 7" id="KW-1133">Transmembrane helix</keyword>
<organism evidence="8 9">
    <name type="scientific">Candidatus Tidjanibacter faecipullorum</name>
    <dbReference type="NCBI Taxonomy" id="2838766"/>
    <lineage>
        <taxon>Bacteria</taxon>
        <taxon>Pseudomonadati</taxon>
        <taxon>Bacteroidota</taxon>
        <taxon>Bacteroidia</taxon>
        <taxon>Bacteroidales</taxon>
        <taxon>Rikenellaceae</taxon>
        <taxon>Tidjanibacter</taxon>
    </lineage>
</organism>
<feature type="transmembrane region" description="Helical" evidence="7">
    <location>
        <begin position="417"/>
        <end position="435"/>
    </location>
</feature>
<feature type="transmembrane region" description="Helical" evidence="7">
    <location>
        <begin position="322"/>
        <end position="342"/>
    </location>
</feature>